<protein>
    <submittedName>
        <fullName evidence="6">IclR family transcriptional regulator</fullName>
    </submittedName>
</protein>
<evidence type="ECO:0000259" key="4">
    <source>
        <dbReference type="PROSITE" id="PS51077"/>
    </source>
</evidence>
<dbReference type="InterPro" id="IPR005471">
    <property type="entry name" value="Tscrpt_reg_IclR_N"/>
</dbReference>
<gene>
    <name evidence="6" type="ORF">GCM10009021_24350</name>
</gene>
<feature type="domain" description="HTH iclR-type" evidence="4">
    <location>
        <begin position="1"/>
        <end position="53"/>
    </location>
</feature>
<evidence type="ECO:0000256" key="2">
    <source>
        <dbReference type="ARBA" id="ARBA00023125"/>
    </source>
</evidence>
<evidence type="ECO:0000256" key="3">
    <source>
        <dbReference type="ARBA" id="ARBA00023163"/>
    </source>
</evidence>
<dbReference type="Gene3D" id="3.30.450.40">
    <property type="match status" value="1"/>
</dbReference>
<keyword evidence="7" id="KW-1185">Reference proteome</keyword>
<evidence type="ECO:0000313" key="7">
    <source>
        <dbReference type="Proteomes" id="UP000608850"/>
    </source>
</evidence>
<dbReference type="InterPro" id="IPR036390">
    <property type="entry name" value="WH_DNA-bd_sf"/>
</dbReference>
<dbReference type="InterPro" id="IPR014757">
    <property type="entry name" value="Tscrpt_reg_IclR_C"/>
</dbReference>
<dbReference type="InterPro" id="IPR029016">
    <property type="entry name" value="GAF-like_dom_sf"/>
</dbReference>
<dbReference type="Gene3D" id="1.10.10.10">
    <property type="entry name" value="Winged helix-like DNA-binding domain superfamily/Winged helix DNA-binding domain"/>
    <property type="match status" value="1"/>
</dbReference>
<sequence length="256" mass="29022">MDIINVVEAMNGATMSELREQIDMAESTLYKHLNVLLEHGYLMKRDGQYELGFELFHLGEYVKKTVEPYQLINRTITELREEIPEQVEYGVESNGLLVGYIPSTDYNSSLFYDLTEDPRCDVVDYAGSKAHLHTNAIGKAMLAEMSDRRVREIADRYGLAKQAKNTITSIDALLDELTTIRRNGYATTDEEWDDGLREIGMVVAPYDDAIGGFNAFGPLYQVSDERLYEELPEILADTVESLEAEIRARDKDENTG</sequence>
<dbReference type="EMBL" id="BMOQ01000006">
    <property type="protein sequence ID" value="GGN22053.1"/>
    <property type="molecule type" value="Genomic_DNA"/>
</dbReference>
<dbReference type="InterPro" id="IPR050707">
    <property type="entry name" value="HTH_MetabolicPath_Reg"/>
</dbReference>
<dbReference type="GO" id="GO:0003700">
    <property type="term" value="F:DNA-binding transcription factor activity"/>
    <property type="evidence" value="ECO:0007669"/>
    <property type="project" value="TreeGrafter"/>
</dbReference>
<dbReference type="Proteomes" id="UP000608850">
    <property type="component" value="Unassembled WGS sequence"/>
</dbReference>
<accession>A0A830GEW6</accession>
<evidence type="ECO:0000259" key="5">
    <source>
        <dbReference type="PROSITE" id="PS51078"/>
    </source>
</evidence>
<dbReference type="SUPFAM" id="SSF46785">
    <property type="entry name" value="Winged helix' DNA-binding domain"/>
    <property type="match status" value="1"/>
</dbReference>
<dbReference type="Pfam" id="PF09339">
    <property type="entry name" value="HTH_IclR"/>
    <property type="match status" value="1"/>
</dbReference>
<proteinExistence type="predicted"/>
<dbReference type="PANTHER" id="PTHR30136:SF35">
    <property type="entry name" value="HTH-TYPE TRANSCRIPTIONAL REGULATOR RV1719"/>
    <property type="match status" value="1"/>
</dbReference>
<keyword evidence="2" id="KW-0238">DNA-binding</keyword>
<dbReference type="AlphaFoldDB" id="A0A830GEW6"/>
<dbReference type="GO" id="GO:0045892">
    <property type="term" value="P:negative regulation of DNA-templated transcription"/>
    <property type="evidence" value="ECO:0007669"/>
    <property type="project" value="TreeGrafter"/>
</dbReference>
<dbReference type="InterPro" id="IPR036388">
    <property type="entry name" value="WH-like_DNA-bd_sf"/>
</dbReference>
<name>A0A830GEW6_9EURY</name>
<evidence type="ECO:0000313" key="6">
    <source>
        <dbReference type="EMBL" id="GGN22053.1"/>
    </source>
</evidence>
<dbReference type="PANTHER" id="PTHR30136">
    <property type="entry name" value="HELIX-TURN-HELIX TRANSCRIPTIONAL REGULATOR, ICLR FAMILY"/>
    <property type="match status" value="1"/>
</dbReference>
<dbReference type="PROSITE" id="PS51077">
    <property type="entry name" value="HTH_ICLR"/>
    <property type="match status" value="1"/>
</dbReference>
<dbReference type="Pfam" id="PF01614">
    <property type="entry name" value="IclR_C"/>
    <property type="match status" value="1"/>
</dbReference>
<evidence type="ECO:0000256" key="1">
    <source>
        <dbReference type="ARBA" id="ARBA00023015"/>
    </source>
</evidence>
<comment type="caution">
    <text evidence="6">The sequence shown here is derived from an EMBL/GenBank/DDBJ whole genome shotgun (WGS) entry which is preliminary data.</text>
</comment>
<keyword evidence="3" id="KW-0804">Transcription</keyword>
<feature type="domain" description="IclR-ED" evidence="5">
    <location>
        <begin position="54"/>
        <end position="248"/>
    </location>
</feature>
<dbReference type="SMART" id="SM00346">
    <property type="entry name" value="HTH_ICLR"/>
    <property type="match status" value="1"/>
</dbReference>
<organism evidence="6 7">
    <name type="scientific">Halarchaeum nitratireducens</name>
    <dbReference type="NCBI Taxonomy" id="489913"/>
    <lineage>
        <taxon>Archaea</taxon>
        <taxon>Methanobacteriati</taxon>
        <taxon>Methanobacteriota</taxon>
        <taxon>Stenosarchaea group</taxon>
        <taxon>Halobacteria</taxon>
        <taxon>Halobacteriales</taxon>
        <taxon>Halobacteriaceae</taxon>
    </lineage>
</organism>
<keyword evidence="1" id="KW-0805">Transcription regulation</keyword>
<reference evidence="6 7" key="1">
    <citation type="journal article" date="2019" name="Int. J. Syst. Evol. Microbiol.">
        <title>The Global Catalogue of Microorganisms (GCM) 10K type strain sequencing project: providing services to taxonomists for standard genome sequencing and annotation.</title>
        <authorList>
            <consortium name="The Broad Institute Genomics Platform"/>
            <consortium name="The Broad Institute Genome Sequencing Center for Infectious Disease"/>
            <person name="Wu L."/>
            <person name="Ma J."/>
        </authorList>
    </citation>
    <scope>NUCLEOTIDE SEQUENCE [LARGE SCALE GENOMIC DNA]</scope>
    <source>
        <strain evidence="6 7">JCM 16331</strain>
    </source>
</reference>
<dbReference type="PROSITE" id="PS51078">
    <property type="entry name" value="ICLR_ED"/>
    <property type="match status" value="1"/>
</dbReference>
<dbReference type="SUPFAM" id="SSF55781">
    <property type="entry name" value="GAF domain-like"/>
    <property type="match status" value="1"/>
</dbReference>
<dbReference type="GO" id="GO:0003677">
    <property type="term" value="F:DNA binding"/>
    <property type="evidence" value="ECO:0007669"/>
    <property type="project" value="UniProtKB-KW"/>
</dbReference>